<dbReference type="SMART" id="SM00109">
    <property type="entry name" value="C1"/>
    <property type="match status" value="2"/>
</dbReference>
<proteinExistence type="predicted"/>
<evidence type="ECO:0000256" key="3">
    <source>
        <dbReference type="SAM" id="MobiDB-lite"/>
    </source>
</evidence>
<dbReference type="PROSITE" id="PS50081">
    <property type="entry name" value="ZF_DAG_PE_2"/>
    <property type="match status" value="2"/>
</dbReference>
<dbReference type="InterPro" id="IPR002219">
    <property type="entry name" value="PKC_DAG/PE"/>
</dbReference>
<keyword evidence="2" id="KW-0862">Zinc</keyword>
<dbReference type="EMBL" id="CAWYQH010000141">
    <property type="protein sequence ID" value="CAK8693913.1"/>
    <property type="molecule type" value="Genomic_DNA"/>
</dbReference>
<evidence type="ECO:0000256" key="1">
    <source>
        <dbReference type="ARBA" id="ARBA00022723"/>
    </source>
</evidence>
<reference evidence="6 7" key="1">
    <citation type="submission" date="2024-02" db="EMBL/GenBank/DDBJ databases">
        <authorList>
            <person name="Daric V."/>
            <person name="Darras S."/>
        </authorList>
    </citation>
    <scope>NUCLEOTIDE SEQUENCE [LARGE SCALE GENOMIC DNA]</scope>
</reference>
<organism evidence="6 7">
    <name type="scientific">Clavelina lepadiformis</name>
    <name type="common">Light-bulb sea squirt</name>
    <name type="synonym">Ascidia lepadiformis</name>
    <dbReference type="NCBI Taxonomy" id="159417"/>
    <lineage>
        <taxon>Eukaryota</taxon>
        <taxon>Metazoa</taxon>
        <taxon>Chordata</taxon>
        <taxon>Tunicata</taxon>
        <taxon>Ascidiacea</taxon>
        <taxon>Aplousobranchia</taxon>
        <taxon>Clavelinidae</taxon>
        <taxon>Clavelina</taxon>
    </lineage>
</organism>
<protein>
    <recommendedName>
        <fullName evidence="5">Phorbol-ester/DAG-type domain-containing protein</fullName>
    </recommendedName>
</protein>
<keyword evidence="4" id="KW-0812">Transmembrane</keyword>
<dbReference type="CDD" id="cd00029">
    <property type="entry name" value="C1"/>
    <property type="match status" value="1"/>
</dbReference>
<dbReference type="SUPFAM" id="SSF57889">
    <property type="entry name" value="Cysteine-rich domain"/>
    <property type="match status" value="2"/>
</dbReference>
<sequence>MSIDWPRISLNKKRKVTRVHTFVIHNYKYPTFCQHCGQLLVGLLKQGLRCRRCLINVHQKCANDVTTPCVEVIAGAHNFQAHNYKHPKKCHHCSKFLTGVVRQGYRCSECNADVHRSCREKIDSRCAPKEKRKKKRGRKHTNEAWEMEGMPIQGKAKKENQNYETITSLSLNHLFEHSESSSQIFEKASERGSTTSKRNSGTENVGIHQNNEQERWKDVENASKRLELNTEEKSTEKFWICISVVAILLLLVIVVIVVVFARRL</sequence>
<gene>
    <name evidence="6" type="ORF">CVLEPA_LOCUS27199</name>
</gene>
<feature type="transmembrane region" description="Helical" evidence="4">
    <location>
        <begin position="237"/>
        <end position="261"/>
    </location>
</feature>
<dbReference type="PANTHER" id="PTHR22968">
    <property type="entry name" value="PROTEIN KINASE C, MU"/>
    <property type="match status" value="1"/>
</dbReference>
<dbReference type="InterPro" id="IPR046349">
    <property type="entry name" value="C1-like_sf"/>
</dbReference>
<evidence type="ECO:0000259" key="5">
    <source>
        <dbReference type="PROSITE" id="PS50081"/>
    </source>
</evidence>
<feature type="compositionally biased region" description="Polar residues" evidence="3">
    <location>
        <begin position="191"/>
        <end position="210"/>
    </location>
</feature>
<feature type="region of interest" description="Disordered" evidence="3">
    <location>
        <begin position="185"/>
        <end position="216"/>
    </location>
</feature>
<dbReference type="PRINTS" id="PR00008">
    <property type="entry name" value="DAGPEDOMAIN"/>
</dbReference>
<feature type="domain" description="Phorbol-ester/DAG-type" evidence="5">
    <location>
        <begin position="19"/>
        <end position="69"/>
    </location>
</feature>
<dbReference type="PANTHER" id="PTHR22968:SF14">
    <property type="entry name" value="PROTEIN KINASE C"/>
    <property type="match status" value="1"/>
</dbReference>
<keyword evidence="1" id="KW-0479">Metal-binding</keyword>
<keyword evidence="4" id="KW-0472">Membrane</keyword>
<feature type="domain" description="Phorbol-ester/DAG-type" evidence="5">
    <location>
        <begin position="76"/>
        <end position="126"/>
    </location>
</feature>
<dbReference type="PROSITE" id="PS00479">
    <property type="entry name" value="ZF_DAG_PE_1"/>
    <property type="match status" value="1"/>
</dbReference>
<dbReference type="InterPro" id="IPR020454">
    <property type="entry name" value="DAG/PE-bd"/>
</dbReference>
<evidence type="ECO:0000256" key="2">
    <source>
        <dbReference type="ARBA" id="ARBA00022833"/>
    </source>
</evidence>
<accession>A0ABP0GRC4</accession>
<evidence type="ECO:0000313" key="7">
    <source>
        <dbReference type="Proteomes" id="UP001642483"/>
    </source>
</evidence>
<name>A0ABP0GRC4_CLALP</name>
<dbReference type="Proteomes" id="UP001642483">
    <property type="component" value="Unassembled WGS sequence"/>
</dbReference>
<evidence type="ECO:0000256" key="4">
    <source>
        <dbReference type="SAM" id="Phobius"/>
    </source>
</evidence>
<dbReference type="Gene3D" id="3.30.60.20">
    <property type="match status" value="2"/>
</dbReference>
<dbReference type="Pfam" id="PF00130">
    <property type="entry name" value="C1_1"/>
    <property type="match status" value="2"/>
</dbReference>
<keyword evidence="4" id="KW-1133">Transmembrane helix</keyword>
<evidence type="ECO:0000313" key="6">
    <source>
        <dbReference type="EMBL" id="CAK8693913.1"/>
    </source>
</evidence>
<comment type="caution">
    <text evidence="6">The sequence shown here is derived from an EMBL/GenBank/DDBJ whole genome shotgun (WGS) entry which is preliminary data.</text>
</comment>
<keyword evidence="7" id="KW-1185">Reference proteome</keyword>